<dbReference type="OrthoDB" id="5241795at2"/>
<gene>
    <name evidence="6" type="ORF">FB558_4128</name>
</gene>
<accession>A0A543DQH8</accession>
<dbReference type="PANTHER" id="PTHR42988:SF2">
    <property type="entry name" value="CYCLIC NUCLEOTIDE PHOSPHODIESTERASE CBUA0032-RELATED"/>
    <property type="match status" value="1"/>
</dbReference>
<keyword evidence="7" id="KW-1185">Reference proteome</keyword>
<evidence type="ECO:0000256" key="3">
    <source>
        <dbReference type="ARBA" id="ARBA00023004"/>
    </source>
</evidence>
<evidence type="ECO:0000259" key="5">
    <source>
        <dbReference type="Pfam" id="PF00149"/>
    </source>
</evidence>
<dbReference type="PANTHER" id="PTHR42988">
    <property type="entry name" value="PHOSPHOHYDROLASE"/>
    <property type="match status" value="1"/>
</dbReference>
<reference evidence="6 7" key="1">
    <citation type="submission" date="2019-06" db="EMBL/GenBank/DDBJ databases">
        <title>Sequencing the genomes of 1000 actinobacteria strains.</title>
        <authorList>
            <person name="Klenk H.-P."/>
        </authorList>
    </citation>
    <scope>NUCLEOTIDE SEQUENCE [LARGE SCALE GENOMIC DNA]</scope>
    <source>
        <strain evidence="6 7">DSM 45301</strain>
    </source>
</reference>
<dbReference type="AlphaFoldDB" id="A0A543DQH8"/>
<dbReference type="RefSeq" id="WP_142055801.1">
    <property type="nucleotide sequence ID" value="NZ_VFPA01000002.1"/>
</dbReference>
<comment type="similarity">
    <text evidence="4">Belongs to the cyclic nucleotide phosphodiesterase class-III family.</text>
</comment>
<dbReference type="GO" id="GO:0046872">
    <property type="term" value="F:metal ion binding"/>
    <property type="evidence" value="ECO:0007669"/>
    <property type="project" value="UniProtKB-KW"/>
</dbReference>
<evidence type="ECO:0000256" key="2">
    <source>
        <dbReference type="ARBA" id="ARBA00022801"/>
    </source>
</evidence>
<dbReference type="InterPro" id="IPR029052">
    <property type="entry name" value="Metallo-depent_PP-like"/>
</dbReference>
<dbReference type="InterPro" id="IPR004843">
    <property type="entry name" value="Calcineurin-like_PHP"/>
</dbReference>
<evidence type="ECO:0000256" key="1">
    <source>
        <dbReference type="ARBA" id="ARBA00022723"/>
    </source>
</evidence>
<protein>
    <submittedName>
        <fullName evidence="6">3',5'-cyclic AMP phosphodiesterase CpdA</fullName>
    </submittedName>
</protein>
<feature type="domain" description="Calcineurin-like phosphoesterase" evidence="5">
    <location>
        <begin position="6"/>
        <end position="201"/>
    </location>
</feature>
<evidence type="ECO:0000256" key="4">
    <source>
        <dbReference type="ARBA" id="ARBA00025742"/>
    </source>
</evidence>
<comment type="caution">
    <text evidence="6">The sequence shown here is derived from an EMBL/GenBank/DDBJ whole genome shotgun (WGS) entry which is preliminary data.</text>
</comment>
<evidence type="ECO:0000313" key="7">
    <source>
        <dbReference type="Proteomes" id="UP000315677"/>
    </source>
</evidence>
<dbReference type="SUPFAM" id="SSF56300">
    <property type="entry name" value="Metallo-dependent phosphatases"/>
    <property type="match status" value="1"/>
</dbReference>
<keyword evidence="2" id="KW-0378">Hydrolase</keyword>
<name>A0A543DQH8_9PSEU</name>
<dbReference type="GO" id="GO:0016787">
    <property type="term" value="F:hydrolase activity"/>
    <property type="evidence" value="ECO:0007669"/>
    <property type="project" value="UniProtKB-KW"/>
</dbReference>
<proteinExistence type="inferred from homology"/>
<keyword evidence="1" id="KW-0479">Metal-binding</keyword>
<dbReference type="Gene3D" id="3.60.21.10">
    <property type="match status" value="1"/>
</dbReference>
<dbReference type="Proteomes" id="UP000315677">
    <property type="component" value="Unassembled WGS sequence"/>
</dbReference>
<evidence type="ECO:0000313" key="6">
    <source>
        <dbReference type="EMBL" id="TQM11563.1"/>
    </source>
</evidence>
<sequence>MTTRSLLHITDCHIVVEGELLHGSVDSLGNLQRVLDAVVASGMPTDAIVLTGDLADAGAPGAYRRLRAVVEPAAARLDADVVYLMGNHDERSAFHAELLDDPEAGRRSHDAVRRIGGLRLIALDTTVPGHHHGEIDEAQYEWLGAQLAEPAPEGTIVALHHPPVPASDELHAAVGFRDAEKLIETLDGTDVRAVLAGHTHAAAASIVGSTFVWVGGALAYSFDGTAPAGMLRGRPAPAFSRIDITDGVVTATSIQLPPEGEQPVYEMSTAKMAELVLAHSAAH</sequence>
<organism evidence="6 7">
    <name type="scientific">Pseudonocardia kunmingensis</name>
    <dbReference type="NCBI Taxonomy" id="630975"/>
    <lineage>
        <taxon>Bacteria</taxon>
        <taxon>Bacillati</taxon>
        <taxon>Actinomycetota</taxon>
        <taxon>Actinomycetes</taxon>
        <taxon>Pseudonocardiales</taxon>
        <taxon>Pseudonocardiaceae</taxon>
        <taxon>Pseudonocardia</taxon>
    </lineage>
</organism>
<dbReference type="EMBL" id="VFPA01000002">
    <property type="protein sequence ID" value="TQM11563.1"/>
    <property type="molecule type" value="Genomic_DNA"/>
</dbReference>
<keyword evidence="3" id="KW-0408">Iron</keyword>
<dbReference type="Pfam" id="PF00149">
    <property type="entry name" value="Metallophos"/>
    <property type="match status" value="1"/>
</dbReference>
<dbReference type="InterPro" id="IPR050884">
    <property type="entry name" value="CNP_phosphodiesterase-III"/>
</dbReference>